<evidence type="ECO:0008006" key="3">
    <source>
        <dbReference type="Google" id="ProtNLM"/>
    </source>
</evidence>
<proteinExistence type="predicted"/>
<reference evidence="1 2" key="1">
    <citation type="submission" date="2016-07" db="EMBL/GenBank/DDBJ databases">
        <title>Pervasive Adenine N6-methylation of Active Genes in Fungi.</title>
        <authorList>
            <consortium name="DOE Joint Genome Institute"/>
            <person name="Mondo S.J."/>
            <person name="Dannebaum R.O."/>
            <person name="Kuo R.C."/>
            <person name="Labutti K."/>
            <person name="Haridas S."/>
            <person name="Kuo A."/>
            <person name="Salamov A."/>
            <person name="Ahrendt S.R."/>
            <person name="Lipzen A."/>
            <person name="Sullivan W."/>
            <person name="Andreopoulos W.B."/>
            <person name="Clum A."/>
            <person name="Lindquist E."/>
            <person name="Daum C."/>
            <person name="Ramamoorthy G.K."/>
            <person name="Gryganskyi A."/>
            <person name="Culley D."/>
            <person name="Magnuson J.K."/>
            <person name="James T.Y."/>
            <person name="O'Malley M.A."/>
            <person name="Stajich J.E."/>
            <person name="Spatafora J.W."/>
            <person name="Visel A."/>
            <person name="Grigoriev I.V."/>
        </authorList>
    </citation>
    <scope>NUCLEOTIDE SEQUENCE [LARGE SCALE GENOMIC DNA]</scope>
    <source>
        <strain evidence="1 2">NRRL 3301</strain>
    </source>
</reference>
<name>A0A1X2GKW3_9FUNG</name>
<evidence type="ECO:0000313" key="1">
    <source>
        <dbReference type="EMBL" id="ORX56252.1"/>
    </source>
</evidence>
<protein>
    <recommendedName>
        <fullName evidence="3">NADH dehydrogenase [ubiquinone] 1 alpha subcomplex subunit 7</fullName>
    </recommendedName>
</protein>
<dbReference type="STRING" id="101127.A0A1X2GKW3"/>
<keyword evidence="2" id="KW-1185">Reference proteome</keyword>
<dbReference type="CDD" id="cd22849">
    <property type="entry name" value="NuzM"/>
    <property type="match status" value="1"/>
</dbReference>
<dbReference type="PANTHER" id="PTHR37325:SF1">
    <property type="entry name" value="OXIDOREDUCTASE 21 KDA SUBUNIT, PUTATIVE (AFU_ORTHOLOGUE AFUA_4G05910)-RELATED"/>
    <property type="match status" value="1"/>
</dbReference>
<gene>
    <name evidence="1" type="ORF">DM01DRAFT_1366717</name>
</gene>
<dbReference type="Proteomes" id="UP000242146">
    <property type="component" value="Unassembled WGS sequence"/>
</dbReference>
<dbReference type="PANTHER" id="PTHR37325">
    <property type="entry name" value="OXIDOREDUCTASE 21 KDA SUBUNIT, PUTATIVE (AFU_ORTHOLOGUE AFUA_4G05910)-RELATED"/>
    <property type="match status" value="1"/>
</dbReference>
<dbReference type="EMBL" id="MCGT01000010">
    <property type="protein sequence ID" value="ORX56252.1"/>
    <property type="molecule type" value="Genomic_DNA"/>
</dbReference>
<dbReference type="OrthoDB" id="2093493at2759"/>
<sequence>MSWNSKTWSWVKKLISVNPKSTDGMPVVGKYRTPAPGTRPEKYVYPKSAASNLSNNYYFQRDVRRNYPRLAVTTQEQLSLALEGAAPKAVEAAAGGEAQAVVQQEAKPLTQVLSQKSLYQGEKAVPSPNWGRQLNWKISEDFVLPNDGSYFPMKCYTA</sequence>
<evidence type="ECO:0000313" key="2">
    <source>
        <dbReference type="Proteomes" id="UP000242146"/>
    </source>
</evidence>
<dbReference type="InterPro" id="IPR016813">
    <property type="entry name" value="NADH_Ub_cplx-1_21kDa"/>
</dbReference>
<dbReference type="AlphaFoldDB" id="A0A1X2GKW3"/>
<comment type="caution">
    <text evidence="1">The sequence shown here is derived from an EMBL/GenBank/DDBJ whole genome shotgun (WGS) entry which is preliminary data.</text>
</comment>
<organism evidence="1 2">
    <name type="scientific">Hesseltinella vesiculosa</name>
    <dbReference type="NCBI Taxonomy" id="101127"/>
    <lineage>
        <taxon>Eukaryota</taxon>
        <taxon>Fungi</taxon>
        <taxon>Fungi incertae sedis</taxon>
        <taxon>Mucoromycota</taxon>
        <taxon>Mucoromycotina</taxon>
        <taxon>Mucoromycetes</taxon>
        <taxon>Mucorales</taxon>
        <taxon>Cunninghamellaceae</taxon>
        <taxon>Hesseltinella</taxon>
    </lineage>
</organism>
<accession>A0A1X2GKW3</accession>